<evidence type="ECO:0000313" key="2">
    <source>
        <dbReference type="EMBL" id="RKP27040.1"/>
    </source>
</evidence>
<feature type="signal peptide" evidence="1">
    <location>
        <begin position="1"/>
        <end position="21"/>
    </location>
</feature>
<sequence>MSRYIIAIALLLAMSSTAVTAADDVKPSAAPKRISDGCLTALNATSLASPCMNSLMDTEASNDFGQFCSVVTDGTKCSVDEMNKAIRTLDGSCMDELKAEQSAVLHVYINWASYSLYQGMCVKDANGEFCKVKNATTIISEGKCSDCEMARINNIAKWTPPQTSISLASSFNATRINAKEIKYVCDGLRAESVAAKGHHASASMLAGMTIVAGMHALASLLSL</sequence>
<dbReference type="Proteomes" id="UP000278143">
    <property type="component" value="Unassembled WGS sequence"/>
</dbReference>
<keyword evidence="1" id="KW-0732">Signal</keyword>
<feature type="chain" id="PRO_5020317433" evidence="1">
    <location>
        <begin position="22"/>
        <end position="223"/>
    </location>
</feature>
<dbReference type="OrthoDB" id="10431182at2759"/>
<dbReference type="AlphaFoldDB" id="A0A4P9Z5Y2"/>
<proteinExistence type="predicted"/>
<evidence type="ECO:0000313" key="3">
    <source>
        <dbReference type="Proteomes" id="UP000278143"/>
    </source>
</evidence>
<accession>A0A4P9Z5Y2</accession>
<evidence type="ECO:0000256" key="1">
    <source>
        <dbReference type="SAM" id="SignalP"/>
    </source>
</evidence>
<organism evidence="2 3">
    <name type="scientific">Syncephalis pseudoplumigaleata</name>
    <dbReference type="NCBI Taxonomy" id="1712513"/>
    <lineage>
        <taxon>Eukaryota</taxon>
        <taxon>Fungi</taxon>
        <taxon>Fungi incertae sedis</taxon>
        <taxon>Zoopagomycota</taxon>
        <taxon>Zoopagomycotina</taxon>
        <taxon>Zoopagomycetes</taxon>
        <taxon>Zoopagales</taxon>
        <taxon>Piptocephalidaceae</taxon>
        <taxon>Syncephalis</taxon>
    </lineage>
</organism>
<name>A0A4P9Z5Y2_9FUNG</name>
<dbReference type="EMBL" id="KZ989283">
    <property type="protein sequence ID" value="RKP27040.1"/>
    <property type="molecule type" value="Genomic_DNA"/>
</dbReference>
<gene>
    <name evidence="2" type="ORF">SYNPS1DRAFT_27296</name>
</gene>
<protein>
    <submittedName>
        <fullName evidence="2">Uncharacterized protein</fullName>
    </submittedName>
</protein>
<reference evidence="3" key="1">
    <citation type="journal article" date="2018" name="Nat. Microbiol.">
        <title>Leveraging single-cell genomics to expand the fungal tree of life.</title>
        <authorList>
            <person name="Ahrendt S.R."/>
            <person name="Quandt C.A."/>
            <person name="Ciobanu D."/>
            <person name="Clum A."/>
            <person name="Salamov A."/>
            <person name="Andreopoulos B."/>
            <person name="Cheng J.F."/>
            <person name="Woyke T."/>
            <person name="Pelin A."/>
            <person name="Henrissat B."/>
            <person name="Reynolds N.K."/>
            <person name="Benny G.L."/>
            <person name="Smith M.E."/>
            <person name="James T.Y."/>
            <person name="Grigoriev I.V."/>
        </authorList>
    </citation>
    <scope>NUCLEOTIDE SEQUENCE [LARGE SCALE GENOMIC DNA]</scope>
    <source>
        <strain evidence="3">Benny S71-1</strain>
    </source>
</reference>
<keyword evidence="3" id="KW-1185">Reference proteome</keyword>